<reference evidence="6" key="1">
    <citation type="submission" date="2019-11" db="EMBL/GenBank/DDBJ databases">
        <title>The complete genome sequence of Saccharopolyspora sp. E2A.</title>
        <authorList>
            <person name="Zhang G."/>
        </authorList>
    </citation>
    <scope>NUCLEOTIDE SEQUENCE [LARGE SCALE GENOMIC DNA]</scope>
    <source>
        <strain evidence="6">E2A</strain>
    </source>
</reference>
<dbReference type="AlphaFoldDB" id="A0A5Q3QDX1"/>
<gene>
    <name evidence="5" type="ORF">GIY23_09410</name>
</gene>
<dbReference type="Pfam" id="PF14361">
    <property type="entry name" value="RsbRD_N"/>
    <property type="match status" value="1"/>
</dbReference>
<dbReference type="InterPro" id="IPR042070">
    <property type="entry name" value="PucR_C-HTH_sf"/>
</dbReference>
<keyword evidence="6" id="KW-1185">Reference proteome</keyword>
<evidence type="ECO:0000259" key="4">
    <source>
        <dbReference type="Pfam" id="PF17853"/>
    </source>
</evidence>
<evidence type="ECO:0000313" key="5">
    <source>
        <dbReference type="EMBL" id="QGK69705.1"/>
    </source>
</evidence>
<dbReference type="Pfam" id="PF13556">
    <property type="entry name" value="HTH_30"/>
    <property type="match status" value="1"/>
</dbReference>
<sequence>MGVELVFLRGSHVLGHRPLRYRTDYTRLPLEGDRLLRCGSRAPLTEPAPLLVRSSRLGRGRWAPMRAWMALLRPATEISAVNSGPASSAATVAEAARILGEDAAAWAVETAATITEEVKTAAQEDADLALTGLERRACEACLLTVLGSLRSDAEAMTRAPQEAVEQVRLAVRQGTAIDTVLRVVWMCHTAVQDRLLTVISEAVPPGELVNEVRVLSRQLLAFVDLLVRELSAAYEAERAVWQNRITAARRQVVDEILRTSRASDGAESVLGIRLTGQHLAGVLWTDDAVSDGGKNTPVARYVSQVASRVGAAGTLVLELPDGSTGVVWSLPGTRMEGLVEAVRVIERPRATSLALGPVGTGVAGFRHTVLGARQAASVGRRQGTVGAWAHDDVALLALLLADPDAAGRYVLAVLGDLTGADVKSAAIRETLAAYLRHGRSRTAAAQELSLAANTVAYRVRQAEQLLGRPATERATDTVIALLLTHEFTALLE</sequence>
<name>A0A5Q3QDX1_9PSEU</name>
<dbReference type="Gene3D" id="1.10.10.2840">
    <property type="entry name" value="PucR C-terminal helix-turn-helix domain"/>
    <property type="match status" value="1"/>
</dbReference>
<dbReference type="InterPro" id="IPR025751">
    <property type="entry name" value="RsbRD_N_dom"/>
</dbReference>
<dbReference type="InterPro" id="IPR041522">
    <property type="entry name" value="CdaR_GGDEF"/>
</dbReference>
<feature type="domain" description="CdaR GGDEF-like" evidence="4">
    <location>
        <begin position="268"/>
        <end position="378"/>
    </location>
</feature>
<comment type="similarity">
    <text evidence="1">Belongs to the CdaR family.</text>
</comment>
<evidence type="ECO:0000313" key="6">
    <source>
        <dbReference type="Proteomes" id="UP000371041"/>
    </source>
</evidence>
<dbReference type="PANTHER" id="PTHR33744:SF1">
    <property type="entry name" value="DNA-BINDING TRANSCRIPTIONAL ACTIVATOR ADER"/>
    <property type="match status" value="1"/>
</dbReference>
<protein>
    <recommendedName>
        <fullName evidence="7">PucR family transcriptional regulator</fullName>
    </recommendedName>
</protein>
<organism evidence="5 6">
    <name type="scientific">Allosaccharopolyspora coralli</name>
    <dbReference type="NCBI Taxonomy" id="2665642"/>
    <lineage>
        <taxon>Bacteria</taxon>
        <taxon>Bacillati</taxon>
        <taxon>Actinomycetota</taxon>
        <taxon>Actinomycetes</taxon>
        <taxon>Pseudonocardiales</taxon>
        <taxon>Pseudonocardiaceae</taxon>
        <taxon>Allosaccharopolyspora</taxon>
    </lineage>
</organism>
<feature type="domain" description="PucR C-terminal helix-turn-helix" evidence="2">
    <location>
        <begin position="428"/>
        <end position="475"/>
    </location>
</feature>
<dbReference type="InterPro" id="IPR051448">
    <property type="entry name" value="CdaR-like_regulators"/>
</dbReference>
<dbReference type="InterPro" id="IPR025736">
    <property type="entry name" value="PucR_C-HTH_dom"/>
</dbReference>
<evidence type="ECO:0000256" key="1">
    <source>
        <dbReference type="ARBA" id="ARBA00006754"/>
    </source>
</evidence>
<dbReference type="PANTHER" id="PTHR33744">
    <property type="entry name" value="CARBOHYDRATE DIACID REGULATOR"/>
    <property type="match status" value="1"/>
</dbReference>
<evidence type="ECO:0008006" key="7">
    <source>
        <dbReference type="Google" id="ProtNLM"/>
    </source>
</evidence>
<proteinExistence type="inferred from homology"/>
<evidence type="ECO:0000259" key="3">
    <source>
        <dbReference type="Pfam" id="PF14361"/>
    </source>
</evidence>
<dbReference type="Pfam" id="PF17853">
    <property type="entry name" value="GGDEF_2"/>
    <property type="match status" value="1"/>
</dbReference>
<feature type="domain" description="RsbT co-antagonist protein RsbRD N-terminal" evidence="3">
    <location>
        <begin position="109"/>
        <end position="247"/>
    </location>
</feature>
<dbReference type="EMBL" id="CP045929">
    <property type="protein sequence ID" value="QGK69705.1"/>
    <property type="molecule type" value="Genomic_DNA"/>
</dbReference>
<dbReference type="Proteomes" id="UP000371041">
    <property type="component" value="Chromosome"/>
</dbReference>
<evidence type="ECO:0000259" key="2">
    <source>
        <dbReference type="Pfam" id="PF13556"/>
    </source>
</evidence>
<dbReference type="KEGG" id="sace:GIY23_09410"/>
<accession>A0A5Q3QDX1</accession>